<dbReference type="InterPro" id="IPR006943">
    <property type="entry name" value="DUF641_pln"/>
</dbReference>
<comment type="similarity">
    <text evidence="5">Belongs to the major facilitator superfamily. Proton-dependent oligopeptide transporter (POT/PTR) (TC 2.A.17) family.</text>
</comment>
<evidence type="ECO:0000313" key="10">
    <source>
        <dbReference type="Proteomes" id="UP001472677"/>
    </source>
</evidence>
<comment type="subcellular location">
    <subcellularLocation>
        <location evidence="1 5">Membrane</location>
        <topology evidence="1 5">Multi-pass membrane protein</topology>
    </subcellularLocation>
</comment>
<evidence type="ECO:0000256" key="5">
    <source>
        <dbReference type="RuleBase" id="RU003755"/>
    </source>
</evidence>
<dbReference type="InterPro" id="IPR000109">
    <property type="entry name" value="POT_fam"/>
</dbReference>
<gene>
    <name evidence="9" type="ORF">V6N12_039536</name>
</gene>
<dbReference type="SUPFAM" id="SSF103473">
    <property type="entry name" value="MFS general substrate transporter"/>
    <property type="match status" value="1"/>
</dbReference>
<feature type="transmembrane region" description="Helical" evidence="6">
    <location>
        <begin position="312"/>
        <end position="331"/>
    </location>
</feature>
<feature type="transmembrane region" description="Helical" evidence="6">
    <location>
        <begin position="210"/>
        <end position="229"/>
    </location>
</feature>
<dbReference type="Pfam" id="PF24994">
    <property type="entry name" value="GIL1_IRKI_C"/>
    <property type="match status" value="1"/>
</dbReference>
<evidence type="ECO:0000256" key="6">
    <source>
        <dbReference type="SAM" id="Phobius"/>
    </source>
</evidence>
<dbReference type="PROSITE" id="PS01023">
    <property type="entry name" value="PTR2_2"/>
    <property type="match status" value="1"/>
</dbReference>
<dbReference type="Pfam" id="PF04859">
    <property type="entry name" value="DUF641"/>
    <property type="match status" value="1"/>
</dbReference>
<keyword evidence="3 6" id="KW-1133">Transmembrane helix</keyword>
<feature type="domain" description="GIL1/IRKI C-terminal" evidence="8">
    <location>
        <begin position="880"/>
        <end position="931"/>
    </location>
</feature>
<evidence type="ECO:0000313" key="9">
    <source>
        <dbReference type="EMBL" id="KAK8550853.1"/>
    </source>
</evidence>
<name>A0ABR2E2S2_9ROSI</name>
<accession>A0ABR2E2S2</accession>
<feature type="domain" description="DUF641" evidence="7">
    <location>
        <begin position="537"/>
        <end position="651"/>
    </location>
</feature>
<evidence type="ECO:0000256" key="4">
    <source>
        <dbReference type="ARBA" id="ARBA00023136"/>
    </source>
</evidence>
<organism evidence="9 10">
    <name type="scientific">Hibiscus sabdariffa</name>
    <name type="common">roselle</name>
    <dbReference type="NCBI Taxonomy" id="183260"/>
    <lineage>
        <taxon>Eukaryota</taxon>
        <taxon>Viridiplantae</taxon>
        <taxon>Streptophyta</taxon>
        <taxon>Embryophyta</taxon>
        <taxon>Tracheophyta</taxon>
        <taxon>Spermatophyta</taxon>
        <taxon>Magnoliopsida</taxon>
        <taxon>eudicotyledons</taxon>
        <taxon>Gunneridae</taxon>
        <taxon>Pentapetalae</taxon>
        <taxon>rosids</taxon>
        <taxon>malvids</taxon>
        <taxon>Malvales</taxon>
        <taxon>Malvaceae</taxon>
        <taxon>Malvoideae</taxon>
        <taxon>Hibiscus</taxon>
    </lineage>
</organism>
<feature type="transmembrane region" description="Helical" evidence="6">
    <location>
        <begin position="96"/>
        <end position="115"/>
    </location>
</feature>
<dbReference type="InterPro" id="IPR056813">
    <property type="entry name" value="GIL1_IRKI_C"/>
</dbReference>
<dbReference type="PANTHER" id="PTHR31161">
    <property type="entry name" value="PROTEIN GRAVITROPIC IN THE LIGHT 1"/>
    <property type="match status" value="1"/>
</dbReference>
<evidence type="ECO:0000259" key="7">
    <source>
        <dbReference type="Pfam" id="PF04859"/>
    </source>
</evidence>
<sequence>MEEDDLYTKDGTVDYKGNPADKKKTGTWRACPFIIGNECCERLAYYGMSTNLVLYFKHRLNQHSAVAATNNQNWGGTCYITPLIGAFLADSYLGRYWTISCFSIIYIIGMTLLALSASVPGIRPRCSAEDNCNPTETQSAMAFLALYLIALGTGGIKPCVSSYGADQFDDTDEKEKKHKSSFFNWFYLSINIGALIAASVLVWVQDNVSWGWGFGIPAIAMAIAVCFFFSGTRLYRNQKPGGSPLTRMFQLEFFYEQAPDAMRSFCSALSLTTVALGSYLSSLLVTIVSNVTAKNGNPGWIPDNLNYGHIDYFFWLLAALSVLNLGVYIWVAKCFAGLSRLDDASEQLTLFHAPKLLKIPKQNAARQALKMARDEAVPFQIIRHIVSFHDMKKKGNRDSLETEAKDLDFWYSVPFNTDLFQNQSSSRFSLRSDNHHLSRKGTAVKAKKKGEMATKVSNFSDLIQRVAASCLLHPLAAGRQESGDDDALTHAVIDEDPAEEEYYEYNNSSEDEEKENEVNDVEKTRRITRVWNENGEKTKEMVALMEEVFETVAEMKKAYVRLQEAHCPWDPERMRAADVAVVGELRKLGVLRERFRRGTRGSGGGGGGKGHVAMLREVVAPYEAAVEDLKREVKVKVVEIENLKEKLNTVTCLSNGGKKGRSLSRRKVSCSQVLAAAAAPTPELFEATMGQVKEASKSFTSLLLSLMREARWDIAAAVRSIEAATATPDNTTYTNTMITPSVIANHHAKYALESYVSRKIFQGFDHETFYMDGSLSSLLNPDQYHRECFTQYRDMKAMDPVELLGILPTCNFGKFCSKKYLAIVHPKMEESLFGDLEQRNQVMAGSHPRSQFYGEFLGLAKAIWLLHLLAFSLDPAPSQFEASRGAEFHPHYMESVGKISGGRVPASQIVGFPVSPGFKLGNGSVVKARVYLVART</sequence>
<dbReference type="InterPro" id="IPR036259">
    <property type="entry name" value="MFS_trans_sf"/>
</dbReference>
<feature type="transmembrane region" description="Helical" evidence="6">
    <location>
        <begin position="182"/>
        <end position="204"/>
    </location>
</feature>
<evidence type="ECO:0000259" key="8">
    <source>
        <dbReference type="Pfam" id="PF24994"/>
    </source>
</evidence>
<evidence type="ECO:0000256" key="1">
    <source>
        <dbReference type="ARBA" id="ARBA00004141"/>
    </source>
</evidence>
<dbReference type="Pfam" id="PF00854">
    <property type="entry name" value="PTR2"/>
    <property type="match status" value="1"/>
</dbReference>
<comment type="caution">
    <text evidence="9">The sequence shown here is derived from an EMBL/GenBank/DDBJ whole genome shotgun (WGS) entry which is preliminary data.</text>
</comment>
<dbReference type="Proteomes" id="UP001472677">
    <property type="component" value="Unassembled WGS sequence"/>
</dbReference>
<reference evidence="9 10" key="1">
    <citation type="journal article" date="2024" name="G3 (Bethesda)">
        <title>Genome assembly of Hibiscus sabdariffa L. provides insights into metabolisms of medicinal natural products.</title>
        <authorList>
            <person name="Kim T."/>
        </authorList>
    </citation>
    <scope>NUCLEOTIDE SEQUENCE [LARGE SCALE GENOMIC DNA]</scope>
    <source>
        <strain evidence="9">TK-2024</strain>
        <tissue evidence="9">Old leaves</tissue>
    </source>
</reference>
<keyword evidence="4 6" id="KW-0472">Membrane</keyword>
<keyword evidence="5" id="KW-0813">Transport</keyword>
<evidence type="ECO:0000256" key="3">
    <source>
        <dbReference type="ARBA" id="ARBA00022989"/>
    </source>
</evidence>
<dbReference type="InterPro" id="IPR018456">
    <property type="entry name" value="PTR2_symporter_CS"/>
</dbReference>
<evidence type="ECO:0000256" key="2">
    <source>
        <dbReference type="ARBA" id="ARBA00022692"/>
    </source>
</evidence>
<keyword evidence="10" id="KW-1185">Reference proteome</keyword>
<protein>
    <submittedName>
        <fullName evidence="9">Uncharacterized protein</fullName>
    </submittedName>
</protein>
<dbReference type="EMBL" id="JBBPBM010000020">
    <property type="protein sequence ID" value="KAK8550853.1"/>
    <property type="molecule type" value="Genomic_DNA"/>
</dbReference>
<proteinExistence type="inferred from homology"/>
<dbReference type="PROSITE" id="PS01022">
    <property type="entry name" value="PTR2_1"/>
    <property type="match status" value="1"/>
</dbReference>
<keyword evidence="2 5" id="KW-0812">Transmembrane</keyword>
<dbReference type="Gene3D" id="1.20.1250.20">
    <property type="entry name" value="MFS general substrate transporter like domains"/>
    <property type="match status" value="2"/>
</dbReference>
<dbReference type="InterPro" id="IPR040225">
    <property type="entry name" value="GIL1-like"/>
</dbReference>